<dbReference type="InterPro" id="IPR015422">
    <property type="entry name" value="PyrdxlP-dep_Trfase_small"/>
</dbReference>
<evidence type="ECO:0000313" key="7">
    <source>
        <dbReference type="Proteomes" id="UP000256919"/>
    </source>
</evidence>
<keyword evidence="3 4" id="KW-0808">Transferase</keyword>
<dbReference type="PROSITE" id="PS00105">
    <property type="entry name" value="AA_TRANSFER_CLASS_1"/>
    <property type="match status" value="1"/>
</dbReference>
<dbReference type="InterPro" id="IPR004839">
    <property type="entry name" value="Aminotransferase_I/II_large"/>
</dbReference>
<dbReference type="CDD" id="cd00609">
    <property type="entry name" value="AAT_like"/>
    <property type="match status" value="1"/>
</dbReference>
<name>A0A3D9LKW4_9FLAO</name>
<proteinExistence type="inferred from homology"/>
<dbReference type="Pfam" id="PF00155">
    <property type="entry name" value="Aminotran_1_2"/>
    <property type="match status" value="1"/>
</dbReference>
<dbReference type="Gene3D" id="3.40.640.10">
    <property type="entry name" value="Type I PLP-dependent aspartate aminotransferase-like (Major domain)"/>
    <property type="match status" value="1"/>
</dbReference>
<dbReference type="RefSeq" id="WP_115812246.1">
    <property type="nucleotide sequence ID" value="NZ_QREI01000009.1"/>
</dbReference>
<dbReference type="OrthoDB" id="9802328at2"/>
<evidence type="ECO:0000256" key="1">
    <source>
        <dbReference type="ARBA" id="ARBA00001933"/>
    </source>
</evidence>
<evidence type="ECO:0000256" key="4">
    <source>
        <dbReference type="RuleBase" id="RU000481"/>
    </source>
</evidence>
<evidence type="ECO:0000313" key="6">
    <source>
        <dbReference type="EMBL" id="REE08041.1"/>
    </source>
</evidence>
<dbReference type="SUPFAM" id="SSF53383">
    <property type="entry name" value="PLP-dependent transferases"/>
    <property type="match status" value="1"/>
</dbReference>
<organism evidence="6 7">
    <name type="scientific">Winogradskyella pacifica</name>
    <dbReference type="NCBI Taxonomy" id="664642"/>
    <lineage>
        <taxon>Bacteria</taxon>
        <taxon>Pseudomonadati</taxon>
        <taxon>Bacteroidota</taxon>
        <taxon>Flavobacteriia</taxon>
        <taxon>Flavobacteriales</taxon>
        <taxon>Flavobacteriaceae</taxon>
        <taxon>Winogradskyella</taxon>
    </lineage>
</organism>
<dbReference type="InterPro" id="IPR015424">
    <property type="entry name" value="PyrdxlP-dep_Trfase"/>
</dbReference>
<comment type="cofactor">
    <cofactor evidence="1 4">
        <name>pyridoxal 5'-phosphate</name>
        <dbReference type="ChEBI" id="CHEBI:597326"/>
    </cofactor>
</comment>
<protein>
    <recommendedName>
        <fullName evidence="4">Aminotransferase</fullName>
        <ecNumber evidence="4">2.6.1.-</ecNumber>
    </recommendedName>
</protein>
<dbReference type="EMBL" id="QREI01000009">
    <property type="protein sequence ID" value="REE08041.1"/>
    <property type="molecule type" value="Genomic_DNA"/>
</dbReference>
<comment type="similarity">
    <text evidence="4">Belongs to the class-I pyridoxal-phosphate-dependent aminotransferase family.</text>
</comment>
<dbReference type="GO" id="GO:0008483">
    <property type="term" value="F:transaminase activity"/>
    <property type="evidence" value="ECO:0007669"/>
    <property type="project" value="UniProtKB-KW"/>
</dbReference>
<accession>A0A3D9LKW4</accession>
<dbReference type="GO" id="GO:0030170">
    <property type="term" value="F:pyridoxal phosphate binding"/>
    <property type="evidence" value="ECO:0007669"/>
    <property type="project" value="InterPro"/>
</dbReference>
<evidence type="ECO:0000259" key="5">
    <source>
        <dbReference type="Pfam" id="PF00155"/>
    </source>
</evidence>
<keyword evidence="7" id="KW-1185">Reference proteome</keyword>
<dbReference type="PANTHER" id="PTHR42832">
    <property type="entry name" value="AMINO ACID AMINOTRANSFERASE"/>
    <property type="match status" value="1"/>
</dbReference>
<dbReference type="PANTHER" id="PTHR42832:SF3">
    <property type="entry name" value="L-GLUTAMINE--4-(METHYLSULFANYL)-2-OXOBUTANOATE AMINOTRANSFERASE"/>
    <property type="match status" value="1"/>
</dbReference>
<dbReference type="InterPro" id="IPR050881">
    <property type="entry name" value="LL-DAP_aminotransferase"/>
</dbReference>
<sequence>MIEVAKRLQNVEEYYFSKKLREVALLKSQGKPIINLGIGSPDLEPPFKASMLLQDSLIDEKAHQYQSYQGLPELREGIANFYKMHYEVNLSSQTEVLPLMGSKEGIMHISMAFLNKGDKVLIPNPGYPTYASVTKLLEAKPVFYDLKEDNNWEPDFAALERLDLKRVKIMWINYPHMPTGANATNKFYDKVIAFGKRHDILIVNDNPYSFILNDKPVSILRYKDAKDVCLELNSLSKTFNMAGWRVGMLVGNYDFISAVLRVKSNMDSGMFYGIQKGAIEALKCSEMWFKSLNSVYQRRRALVWKLAKGLNCTYDEHASGLFVWAKLPPHLKSEEFTDLVLKEHSIFITPGTVFGSNGEGYVRFSLCASEDVIEEAIARV</sequence>
<evidence type="ECO:0000256" key="2">
    <source>
        <dbReference type="ARBA" id="ARBA00022576"/>
    </source>
</evidence>
<gene>
    <name evidence="6" type="ORF">DFQ09_109103</name>
</gene>
<dbReference type="InterPro" id="IPR004838">
    <property type="entry name" value="NHTrfase_class1_PyrdxlP-BS"/>
</dbReference>
<reference evidence="6 7" key="1">
    <citation type="submission" date="2018-07" db="EMBL/GenBank/DDBJ databases">
        <title>Genomic Encyclopedia of Type Strains, Phase III (KMG-III): the genomes of soil and plant-associated and newly described type strains.</title>
        <authorList>
            <person name="Whitman W."/>
        </authorList>
    </citation>
    <scope>NUCLEOTIDE SEQUENCE [LARGE SCALE GENOMIC DNA]</scope>
    <source>
        <strain evidence="6 7">CECT 7948</strain>
    </source>
</reference>
<dbReference type="Gene3D" id="3.90.1150.10">
    <property type="entry name" value="Aspartate Aminotransferase, domain 1"/>
    <property type="match status" value="1"/>
</dbReference>
<dbReference type="Proteomes" id="UP000256919">
    <property type="component" value="Unassembled WGS sequence"/>
</dbReference>
<dbReference type="InterPro" id="IPR015421">
    <property type="entry name" value="PyrdxlP-dep_Trfase_major"/>
</dbReference>
<dbReference type="AlphaFoldDB" id="A0A3D9LKW4"/>
<dbReference type="EC" id="2.6.1.-" evidence="4"/>
<feature type="domain" description="Aminotransferase class I/classII large" evidence="5">
    <location>
        <begin position="32"/>
        <end position="379"/>
    </location>
</feature>
<evidence type="ECO:0000256" key="3">
    <source>
        <dbReference type="ARBA" id="ARBA00022679"/>
    </source>
</evidence>
<comment type="caution">
    <text evidence="6">The sequence shown here is derived from an EMBL/GenBank/DDBJ whole genome shotgun (WGS) entry which is preliminary data.</text>
</comment>
<keyword evidence="2 4" id="KW-0032">Aminotransferase</keyword>